<keyword evidence="3" id="KW-0862">Zinc</keyword>
<dbReference type="GO" id="GO:0050821">
    <property type="term" value="P:protein stabilization"/>
    <property type="evidence" value="ECO:0007669"/>
    <property type="project" value="TreeGrafter"/>
</dbReference>
<gene>
    <name evidence="7" type="ORF">WJX84_010053</name>
</gene>
<evidence type="ECO:0000313" key="8">
    <source>
        <dbReference type="Proteomes" id="UP001485043"/>
    </source>
</evidence>
<dbReference type="GO" id="GO:0051087">
    <property type="term" value="F:protein-folding chaperone binding"/>
    <property type="evidence" value="ECO:0007669"/>
    <property type="project" value="TreeGrafter"/>
</dbReference>
<dbReference type="InterPro" id="IPR007853">
    <property type="entry name" value="Znf_DNL-typ"/>
</dbReference>
<dbReference type="Proteomes" id="UP001485043">
    <property type="component" value="Unassembled WGS sequence"/>
</dbReference>
<dbReference type="GO" id="GO:0008270">
    <property type="term" value="F:zinc ion binding"/>
    <property type="evidence" value="ECO:0007669"/>
    <property type="project" value="UniProtKB-KW"/>
</dbReference>
<evidence type="ECO:0000256" key="1">
    <source>
        <dbReference type="ARBA" id="ARBA00022723"/>
    </source>
</evidence>
<evidence type="ECO:0000256" key="4">
    <source>
        <dbReference type="PROSITE-ProRule" id="PRU00834"/>
    </source>
</evidence>
<dbReference type="GO" id="GO:0006457">
    <property type="term" value="P:protein folding"/>
    <property type="evidence" value="ECO:0007669"/>
    <property type="project" value="TreeGrafter"/>
</dbReference>
<comment type="caution">
    <text evidence="7">The sequence shown here is derived from an EMBL/GenBank/DDBJ whole genome shotgun (WGS) entry which is preliminary data.</text>
</comment>
<keyword evidence="8" id="KW-1185">Reference proteome</keyword>
<evidence type="ECO:0000256" key="5">
    <source>
        <dbReference type="SAM" id="MobiDB-lite"/>
    </source>
</evidence>
<accession>A0AAW1TAV6</accession>
<evidence type="ECO:0000259" key="6">
    <source>
        <dbReference type="PROSITE" id="PS51501"/>
    </source>
</evidence>
<dbReference type="PANTHER" id="PTHR20922:SF13">
    <property type="entry name" value="DNL-TYPE ZINC FINGER PROTEIN"/>
    <property type="match status" value="1"/>
</dbReference>
<evidence type="ECO:0000256" key="2">
    <source>
        <dbReference type="ARBA" id="ARBA00022771"/>
    </source>
</evidence>
<feature type="domain" description="DNL-type" evidence="6">
    <location>
        <begin position="54"/>
        <end position="116"/>
    </location>
</feature>
<keyword evidence="2 4" id="KW-0863">Zinc-finger</keyword>
<evidence type="ECO:0000256" key="3">
    <source>
        <dbReference type="ARBA" id="ARBA00022833"/>
    </source>
</evidence>
<feature type="compositionally biased region" description="Polar residues" evidence="5">
    <location>
        <begin position="31"/>
        <end position="48"/>
    </location>
</feature>
<evidence type="ECO:0000313" key="7">
    <source>
        <dbReference type="EMBL" id="KAK9866363.1"/>
    </source>
</evidence>
<dbReference type="InterPro" id="IPR024158">
    <property type="entry name" value="Mt_import_TIM15"/>
</dbReference>
<dbReference type="EMBL" id="JALJOV010000168">
    <property type="protein sequence ID" value="KAK9866363.1"/>
    <property type="molecule type" value="Genomic_DNA"/>
</dbReference>
<dbReference type="Pfam" id="PF05180">
    <property type="entry name" value="zf-DNL"/>
    <property type="match status" value="1"/>
</dbReference>
<organism evidence="7 8">
    <name type="scientific">Apatococcus fuscideae</name>
    <dbReference type="NCBI Taxonomy" id="2026836"/>
    <lineage>
        <taxon>Eukaryota</taxon>
        <taxon>Viridiplantae</taxon>
        <taxon>Chlorophyta</taxon>
        <taxon>core chlorophytes</taxon>
        <taxon>Trebouxiophyceae</taxon>
        <taxon>Chlorellales</taxon>
        <taxon>Chlorellaceae</taxon>
        <taxon>Apatococcus</taxon>
    </lineage>
</organism>
<name>A0AAW1TAV6_9CHLO</name>
<sequence>MAPVSSPRLPSLCLLAVPEPLHSESSEEDQQQLLTSVSAPQQQQSATENVARVSLGRTRLVTFTCNKCGGRTTRKTNPVAWERGMVIAQCGQCEAWHKLSDAANLVEEVRLCDDSP</sequence>
<reference evidence="7 8" key="1">
    <citation type="journal article" date="2024" name="Nat. Commun.">
        <title>Phylogenomics reveals the evolutionary origins of lichenization in chlorophyte algae.</title>
        <authorList>
            <person name="Puginier C."/>
            <person name="Libourel C."/>
            <person name="Otte J."/>
            <person name="Skaloud P."/>
            <person name="Haon M."/>
            <person name="Grisel S."/>
            <person name="Petersen M."/>
            <person name="Berrin J.G."/>
            <person name="Delaux P.M."/>
            <person name="Dal Grande F."/>
            <person name="Keller J."/>
        </authorList>
    </citation>
    <scope>NUCLEOTIDE SEQUENCE [LARGE SCALE GENOMIC DNA]</scope>
    <source>
        <strain evidence="7 8">SAG 2523</strain>
    </source>
</reference>
<protein>
    <recommendedName>
        <fullName evidence="6">DNL-type domain-containing protein</fullName>
    </recommendedName>
</protein>
<proteinExistence type="predicted"/>
<dbReference type="GO" id="GO:0030150">
    <property type="term" value="P:protein import into mitochondrial matrix"/>
    <property type="evidence" value="ECO:0007669"/>
    <property type="project" value="TreeGrafter"/>
</dbReference>
<dbReference type="GO" id="GO:0005739">
    <property type="term" value="C:mitochondrion"/>
    <property type="evidence" value="ECO:0007669"/>
    <property type="project" value="TreeGrafter"/>
</dbReference>
<keyword evidence="1" id="KW-0479">Metal-binding</keyword>
<dbReference type="AlphaFoldDB" id="A0AAW1TAV6"/>
<feature type="region of interest" description="Disordered" evidence="5">
    <location>
        <begin position="20"/>
        <end position="51"/>
    </location>
</feature>
<dbReference type="PANTHER" id="PTHR20922">
    <property type="entry name" value="DNL-TYPE ZINC FINGER PROTEIN"/>
    <property type="match status" value="1"/>
</dbReference>
<dbReference type="PROSITE" id="PS51501">
    <property type="entry name" value="ZF_DNL"/>
    <property type="match status" value="1"/>
</dbReference>